<keyword evidence="3" id="KW-1185">Reference proteome</keyword>
<reference evidence="2" key="1">
    <citation type="submission" date="2023-05" db="EMBL/GenBank/DDBJ databases">
        <authorList>
            <person name="Stuckert A."/>
        </authorList>
    </citation>
    <scope>NUCLEOTIDE SEQUENCE</scope>
</reference>
<dbReference type="EMBL" id="CATNWA010016674">
    <property type="protein sequence ID" value="CAI9594470.1"/>
    <property type="molecule type" value="Genomic_DNA"/>
</dbReference>
<feature type="region of interest" description="Disordered" evidence="1">
    <location>
        <begin position="39"/>
        <end position="71"/>
    </location>
</feature>
<organism evidence="2 3">
    <name type="scientific">Staurois parvus</name>
    <dbReference type="NCBI Taxonomy" id="386267"/>
    <lineage>
        <taxon>Eukaryota</taxon>
        <taxon>Metazoa</taxon>
        <taxon>Chordata</taxon>
        <taxon>Craniata</taxon>
        <taxon>Vertebrata</taxon>
        <taxon>Euteleostomi</taxon>
        <taxon>Amphibia</taxon>
        <taxon>Batrachia</taxon>
        <taxon>Anura</taxon>
        <taxon>Neobatrachia</taxon>
        <taxon>Ranoidea</taxon>
        <taxon>Ranidae</taxon>
        <taxon>Staurois</taxon>
    </lineage>
</organism>
<protein>
    <submittedName>
        <fullName evidence="2">Uncharacterized protein</fullName>
    </submittedName>
</protein>
<accession>A0ABN9FBP8</accession>
<evidence type="ECO:0000313" key="3">
    <source>
        <dbReference type="Proteomes" id="UP001162483"/>
    </source>
</evidence>
<comment type="caution">
    <text evidence="2">The sequence shown here is derived from an EMBL/GenBank/DDBJ whole genome shotgun (WGS) entry which is preliminary data.</text>
</comment>
<feature type="non-terminal residue" evidence="2">
    <location>
        <position position="71"/>
    </location>
</feature>
<proteinExistence type="predicted"/>
<name>A0ABN9FBP8_9NEOB</name>
<evidence type="ECO:0000313" key="2">
    <source>
        <dbReference type="EMBL" id="CAI9594470.1"/>
    </source>
</evidence>
<dbReference type="Proteomes" id="UP001162483">
    <property type="component" value="Unassembled WGS sequence"/>
</dbReference>
<evidence type="ECO:0000256" key="1">
    <source>
        <dbReference type="SAM" id="MobiDB-lite"/>
    </source>
</evidence>
<sequence length="71" mass="7755">MAWETAGTAGMGPPHCHDPTHLQMVMAWDPKLRLGLHLRSRAGAANPRPGSWKWSAAGPKSRPRLQPRPPA</sequence>
<gene>
    <name evidence="2" type="ORF">SPARVUS_LOCUS11733511</name>
</gene>